<dbReference type="Proteomes" id="UP001055117">
    <property type="component" value="Unassembled WGS sequence"/>
</dbReference>
<accession>A0ABQ4QC50</accession>
<sequence length="254" mass="26496">MSVEATNDEGPDHASGLQIVADRHGVGLDAVRHLLRALEAGNGTMAQFDHPELGGMGQWFSGGMVMVGRMFDAELKARVAGLCAELAGALPAAGWSGQGWNAGERGGGEWWPAGLGRPSSAGAQDGLRYAYFPEARRLAIESDSGVALYDTGEHRISGVSQSNGALRFTGPQGSIGLDTLRRLAPDATEPARAAASTPEPCPPPAPKPQPAAAPEPAPDGDVFTKIERLAELHGRGVLTEAEFADKKAELLSRI</sequence>
<feature type="region of interest" description="Disordered" evidence="1">
    <location>
        <begin position="187"/>
        <end position="222"/>
    </location>
</feature>
<gene>
    <name evidence="3" type="ORF">AFCDBAGC_0310</name>
</gene>
<name>A0ABQ4QC50_9HYPH</name>
<organism evidence="3 4">
    <name type="scientific">Methylobacterium cerastii</name>
    <dbReference type="NCBI Taxonomy" id="932741"/>
    <lineage>
        <taxon>Bacteria</taxon>
        <taxon>Pseudomonadati</taxon>
        <taxon>Pseudomonadota</taxon>
        <taxon>Alphaproteobacteria</taxon>
        <taxon>Hyphomicrobiales</taxon>
        <taxon>Methylobacteriaceae</taxon>
        <taxon>Methylobacterium</taxon>
    </lineage>
</organism>
<keyword evidence="4" id="KW-1185">Reference proteome</keyword>
<reference evidence="3 4" key="1">
    <citation type="journal article" date="2021" name="Front. Microbiol.">
        <title>Comprehensive Comparative Genomics and Phenotyping of Methylobacterium Species.</title>
        <authorList>
            <person name="Alessa O."/>
            <person name="Ogura Y."/>
            <person name="Fujitani Y."/>
            <person name="Takami H."/>
            <person name="Hayashi T."/>
            <person name="Sahin N."/>
            <person name="Tani A."/>
        </authorList>
    </citation>
    <scope>NUCLEOTIDE SEQUENCE [LARGE SCALE GENOMIC DNA]</scope>
    <source>
        <strain evidence="3 4">DSM 23679</strain>
    </source>
</reference>
<dbReference type="EMBL" id="BPQG01000004">
    <property type="protein sequence ID" value="GJD42472.1"/>
    <property type="molecule type" value="Genomic_DNA"/>
</dbReference>
<feature type="domain" description="SHOCT" evidence="2">
    <location>
        <begin position="225"/>
        <end position="251"/>
    </location>
</feature>
<evidence type="ECO:0000256" key="1">
    <source>
        <dbReference type="SAM" id="MobiDB-lite"/>
    </source>
</evidence>
<proteinExistence type="predicted"/>
<dbReference type="Pfam" id="PF09851">
    <property type="entry name" value="SHOCT"/>
    <property type="match status" value="1"/>
</dbReference>
<evidence type="ECO:0000313" key="4">
    <source>
        <dbReference type="Proteomes" id="UP001055117"/>
    </source>
</evidence>
<dbReference type="InterPro" id="IPR018649">
    <property type="entry name" value="SHOCT"/>
</dbReference>
<evidence type="ECO:0000259" key="2">
    <source>
        <dbReference type="Pfam" id="PF09851"/>
    </source>
</evidence>
<feature type="compositionally biased region" description="Low complexity" evidence="1">
    <location>
        <begin position="187"/>
        <end position="198"/>
    </location>
</feature>
<protein>
    <recommendedName>
        <fullName evidence="2">SHOCT domain-containing protein</fullName>
    </recommendedName>
</protein>
<evidence type="ECO:0000313" key="3">
    <source>
        <dbReference type="EMBL" id="GJD42472.1"/>
    </source>
</evidence>
<feature type="compositionally biased region" description="Pro residues" evidence="1">
    <location>
        <begin position="199"/>
        <end position="217"/>
    </location>
</feature>
<comment type="caution">
    <text evidence="3">The sequence shown here is derived from an EMBL/GenBank/DDBJ whole genome shotgun (WGS) entry which is preliminary data.</text>
</comment>
<dbReference type="RefSeq" id="WP_238270238.1">
    <property type="nucleotide sequence ID" value="NZ_BPQG01000004.1"/>
</dbReference>